<dbReference type="GO" id="GO:0000976">
    <property type="term" value="F:transcription cis-regulatory region binding"/>
    <property type="evidence" value="ECO:0007669"/>
    <property type="project" value="TreeGrafter"/>
</dbReference>
<organism evidence="4">
    <name type="scientific">bioreactor metagenome</name>
    <dbReference type="NCBI Taxonomy" id="1076179"/>
    <lineage>
        <taxon>unclassified sequences</taxon>
        <taxon>metagenomes</taxon>
        <taxon>ecological metagenomes</taxon>
    </lineage>
</organism>
<dbReference type="EMBL" id="VSSQ01016619">
    <property type="protein sequence ID" value="MPM58151.1"/>
    <property type="molecule type" value="Genomic_DNA"/>
</dbReference>
<dbReference type="InterPro" id="IPR039420">
    <property type="entry name" value="WalR-like"/>
</dbReference>
<evidence type="ECO:0000313" key="4">
    <source>
        <dbReference type="EMBL" id="MPM58151.1"/>
    </source>
</evidence>
<dbReference type="SUPFAM" id="SSF46894">
    <property type="entry name" value="C-terminal effector domain of the bipartite response regulators"/>
    <property type="match status" value="1"/>
</dbReference>
<gene>
    <name evidence="4" type="primary">qseB_5</name>
    <name evidence="4" type="ORF">SDC9_104980</name>
</gene>
<sequence>MDMTLLVIDNDYDLVDQIRRNVASTELGVIDAFQYQAGARVVGSQKLSAVILNLKLPGSISGFDFLKDLRAAQPMPILAIGQLTEAERVQAYRLGADLIINEPVALPELIAATHALLRRYFHLNHMARFQTGGMALHYKELTLSQGRREVIMRGRPVELTAKEFDILYLLASNPGIVFSKETIYERVWREDYPFGSQCITDYMSAIRQKLGLTSSDSSYIETIYGVGYRLAPIVSKFDEYCD</sequence>
<accession>A0A645B0R9</accession>
<dbReference type="CDD" id="cd00383">
    <property type="entry name" value="trans_reg_C"/>
    <property type="match status" value="1"/>
</dbReference>
<dbReference type="SMART" id="SM00862">
    <property type="entry name" value="Trans_reg_C"/>
    <property type="match status" value="1"/>
</dbReference>
<dbReference type="GO" id="GO:0032993">
    <property type="term" value="C:protein-DNA complex"/>
    <property type="evidence" value="ECO:0007669"/>
    <property type="project" value="TreeGrafter"/>
</dbReference>
<proteinExistence type="predicted"/>
<dbReference type="Pfam" id="PF00486">
    <property type="entry name" value="Trans_reg_C"/>
    <property type="match status" value="1"/>
</dbReference>
<dbReference type="PANTHER" id="PTHR48111">
    <property type="entry name" value="REGULATOR OF RPOS"/>
    <property type="match status" value="1"/>
</dbReference>
<dbReference type="SUPFAM" id="SSF52172">
    <property type="entry name" value="CheY-like"/>
    <property type="match status" value="1"/>
</dbReference>
<dbReference type="Pfam" id="PF00072">
    <property type="entry name" value="Response_reg"/>
    <property type="match status" value="1"/>
</dbReference>
<dbReference type="InterPro" id="IPR001867">
    <property type="entry name" value="OmpR/PhoB-type_DNA-bd"/>
</dbReference>
<dbReference type="SMART" id="SM00448">
    <property type="entry name" value="REC"/>
    <property type="match status" value="1"/>
</dbReference>
<keyword evidence="1" id="KW-0238">DNA-binding</keyword>
<dbReference type="GO" id="GO:0000156">
    <property type="term" value="F:phosphorelay response regulator activity"/>
    <property type="evidence" value="ECO:0007669"/>
    <property type="project" value="TreeGrafter"/>
</dbReference>
<protein>
    <submittedName>
        <fullName evidence="4">Transcriptional regulatory protein QseB</fullName>
    </submittedName>
</protein>
<comment type="caution">
    <text evidence="4">The sequence shown here is derived from an EMBL/GenBank/DDBJ whole genome shotgun (WGS) entry which is preliminary data.</text>
</comment>
<dbReference type="InterPro" id="IPR001789">
    <property type="entry name" value="Sig_transdc_resp-reg_receiver"/>
</dbReference>
<evidence type="ECO:0000256" key="1">
    <source>
        <dbReference type="ARBA" id="ARBA00023125"/>
    </source>
</evidence>
<dbReference type="InterPro" id="IPR036388">
    <property type="entry name" value="WH-like_DNA-bd_sf"/>
</dbReference>
<dbReference type="GO" id="GO:0006355">
    <property type="term" value="P:regulation of DNA-templated transcription"/>
    <property type="evidence" value="ECO:0007669"/>
    <property type="project" value="InterPro"/>
</dbReference>
<dbReference type="InterPro" id="IPR011006">
    <property type="entry name" value="CheY-like_superfamily"/>
</dbReference>
<dbReference type="PANTHER" id="PTHR48111:SF2">
    <property type="entry name" value="RESPONSE REGULATOR SAER"/>
    <property type="match status" value="1"/>
</dbReference>
<dbReference type="PROSITE" id="PS50110">
    <property type="entry name" value="RESPONSE_REGULATORY"/>
    <property type="match status" value="1"/>
</dbReference>
<dbReference type="Gene3D" id="3.40.50.2300">
    <property type="match status" value="1"/>
</dbReference>
<reference evidence="4" key="1">
    <citation type="submission" date="2019-08" db="EMBL/GenBank/DDBJ databases">
        <authorList>
            <person name="Kucharzyk K."/>
            <person name="Murdoch R.W."/>
            <person name="Higgins S."/>
            <person name="Loffler F."/>
        </authorList>
    </citation>
    <scope>NUCLEOTIDE SEQUENCE</scope>
</reference>
<dbReference type="PROSITE" id="PS51755">
    <property type="entry name" value="OMPR_PHOB"/>
    <property type="match status" value="1"/>
</dbReference>
<evidence type="ECO:0000259" key="2">
    <source>
        <dbReference type="PROSITE" id="PS50110"/>
    </source>
</evidence>
<dbReference type="GO" id="GO:0005829">
    <property type="term" value="C:cytosol"/>
    <property type="evidence" value="ECO:0007669"/>
    <property type="project" value="TreeGrafter"/>
</dbReference>
<dbReference type="AlphaFoldDB" id="A0A645B0R9"/>
<evidence type="ECO:0000259" key="3">
    <source>
        <dbReference type="PROSITE" id="PS51755"/>
    </source>
</evidence>
<name>A0A645B0R9_9ZZZZ</name>
<dbReference type="Gene3D" id="1.10.10.10">
    <property type="entry name" value="Winged helix-like DNA-binding domain superfamily/Winged helix DNA-binding domain"/>
    <property type="match status" value="1"/>
</dbReference>
<feature type="domain" description="Response regulatory" evidence="2">
    <location>
        <begin position="4"/>
        <end position="117"/>
    </location>
</feature>
<dbReference type="InterPro" id="IPR016032">
    <property type="entry name" value="Sig_transdc_resp-reg_C-effctor"/>
</dbReference>
<feature type="domain" description="OmpR/PhoB-type" evidence="3">
    <location>
        <begin position="133"/>
        <end position="232"/>
    </location>
</feature>